<dbReference type="EMBL" id="CP006841">
    <property type="protein sequence ID" value="ALA68551.1"/>
    <property type="molecule type" value="Genomic_DNA"/>
</dbReference>
<protein>
    <submittedName>
        <fullName evidence="1">Uncharacterized protein</fullName>
    </submittedName>
</protein>
<reference evidence="1 2" key="1">
    <citation type="submission" date="2013-10" db="EMBL/GenBank/DDBJ databases">
        <title>Complete genome sequence of Corynebacterium lactis DSM 45799(T), isolated from raw cow milk.</title>
        <authorList>
            <person name="Ruckert C."/>
            <person name="Albersmeier A."/>
            <person name="Lipski A."/>
            <person name="Kalinowski J."/>
        </authorList>
    </citation>
    <scope>NUCLEOTIDE SEQUENCE [LARGE SCALE GENOMIC DNA]</scope>
    <source>
        <strain evidence="1 2">RW2-5</strain>
    </source>
</reference>
<dbReference type="KEGG" id="clw:CLAC_07305"/>
<evidence type="ECO:0000313" key="1">
    <source>
        <dbReference type="EMBL" id="ALA68551.1"/>
    </source>
</evidence>
<gene>
    <name evidence="1" type="ORF">CLAC_07305</name>
</gene>
<accession>A0A0K2H4B0</accession>
<dbReference type="PATRIC" id="fig|1408189.4.peg.1463"/>
<proteinExistence type="predicted"/>
<name>A0A0K2H4B0_9CORY</name>
<evidence type="ECO:0000313" key="2">
    <source>
        <dbReference type="Proteomes" id="UP000058446"/>
    </source>
</evidence>
<dbReference type="AlphaFoldDB" id="A0A0K2H4B0"/>
<dbReference type="RefSeq" id="WP_053412321.1">
    <property type="nucleotide sequence ID" value="NZ_CP006841.1"/>
</dbReference>
<keyword evidence="2" id="KW-1185">Reference proteome</keyword>
<dbReference type="Proteomes" id="UP000058446">
    <property type="component" value="Chromosome"/>
</dbReference>
<organism evidence="1 2">
    <name type="scientific">Corynebacterium lactis RW2-5</name>
    <dbReference type="NCBI Taxonomy" id="1408189"/>
    <lineage>
        <taxon>Bacteria</taxon>
        <taxon>Bacillati</taxon>
        <taxon>Actinomycetota</taxon>
        <taxon>Actinomycetes</taxon>
        <taxon>Mycobacteriales</taxon>
        <taxon>Corynebacteriaceae</taxon>
        <taxon>Corynebacterium</taxon>
    </lineage>
</organism>
<dbReference type="STRING" id="1408189.CLAC_07305"/>
<sequence>MQDVSPPSQLLTVDLLRSVIGGLEVGTVYPRDAPPEYVVVQRVGGVLQNAITDAATFSVQCYAPDQLAAEMLAGRVWHALYRQEWAGIRISGHMLRAWQSAGAPQMLVDPERPHLVRFQFAGQLLVSTLRRAQH</sequence>
<dbReference type="OrthoDB" id="4413710at2"/>